<dbReference type="Gene3D" id="3.40.50.150">
    <property type="entry name" value="Vaccinia Virus protein VP39"/>
    <property type="match status" value="1"/>
</dbReference>
<evidence type="ECO:0000256" key="5">
    <source>
        <dbReference type="PROSITE-ProRule" id="PRU01023"/>
    </source>
</evidence>
<name>A0A0K1P5G9_9MOLU</name>
<dbReference type="Pfam" id="PF01029">
    <property type="entry name" value="NusB"/>
    <property type="match status" value="1"/>
</dbReference>
<dbReference type="AlphaFoldDB" id="A0A0K1P5G9"/>
<keyword evidence="4 5" id="KW-0694">RNA-binding</keyword>
<feature type="binding site" evidence="5">
    <location>
        <begin position="250"/>
        <end position="256"/>
    </location>
    <ligand>
        <name>S-adenosyl-L-methionine</name>
        <dbReference type="ChEBI" id="CHEBI:59789"/>
    </ligand>
</feature>
<dbReference type="PRINTS" id="PR02008">
    <property type="entry name" value="RCMTFAMILY"/>
</dbReference>
<reference evidence="7 8" key="1">
    <citation type="journal article" date="2015" name="Genome Announc.">
        <title>Complete Genome Sequence of Spiroplasma turonicum Strain Tab4cT, a Parasite of a Horse Fly, Haematopota sp. (Diptera: Tabanidae).</title>
        <authorList>
            <person name="Davis R.E."/>
            <person name="Shao J."/>
            <person name="Zhao Y."/>
            <person name="Gasparich G.E."/>
            <person name="Gaynor B.J."/>
            <person name="Donofrio N."/>
        </authorList>
    </citation>
    <scope>NUCLEOTIDE SEQUENCE [LARGE SCALE GENOMIC DNA]</scope>
    <source>
        <strain evidence="7 8">Tab4c</strain>
    </source>
</reference>
<dbReference type="KEGG" id="stur:STURON_00178"/>
<dbReference type="SUPFAM" id="SSF48013">
    <property type="entry name" value="NusB-like"/>
    <property type="match status" value="1"/>
</dbReference>
<keyword evidence="2 5" id="KW-0808">Transferase</keyword>
<comment type="similarity">
    <text evidence="5">Belongs to the class I-like SAM-binding methyltransferase superfamily. RsmB/NOP family.</text>
</comment>
<dbReference type="GO" id="GO:0008173">
    <property type="term" value="F:RNA methyltransferase activity"/>
    <property type="evidence" value="ECO:0007669"/>
    <property type="project" value="InterPro"/>
</dbReference>
<dbReference type="Pfam" id="PF01189">
    <property type="entry name" value="Methyltr_RsmB-F"/>
    <property type="match status" value="1"/>
</dbReference>
<evidence type="ECO:0000256" key="3">
    <source>
        <dbReference type="ARBA" id="ARBA00022691"/>
    </source>
</evidence>
<gene>
    <name evidence="7" type="primary">sunL</name>
    <name evidence="7" type="ORF">STURON_00178</name>
</gene>
<evidence type="ECO:0000256" key="1">
    <source>
        <dbReference type="ARBA" id="ARBA00022603"/>
    </source>
</evidence>
<dbReference type="Proteomes" id="UP000067243">
    <property type="component" value="Chromosome"/>
</dbReference>
<dbReference type="RefSeq" id="WP_075048030.1">
    <property type="nucleotide sequence ID" value="NZ_CP012328.1"/>
</dbReference>
<feature type="binding site" evidence="5">
    <location>
        <position position="301"/>
    </location>
    <ligand>
        <name>S-adenosyl-L-methionine</name>
        <dbReference type="ChEBI" id="CHEBI:59789"/>
    </ligand>
</feature>
<keyword evidence="1 5" id="KW-0489">Methyltransferase</keyword>
<dbReference type="PANTHER" id="PTHR22807:SF53">
    <property type="entry name" value="RIBOSOMAL RNA SMALL SUBUNIT METHYLTRANSFERASE B-RELATED"/>
    <property type="match status" value="1"/>
</dbReference>
<evidence type="ECO:0000313" key="7">
    <source>
        <dbReference type="EMBL" id="AKU79424.1"/>
    </source>
</evidence>
<dbReference type="InterPro" id="IPR029063">
    <property type="entry name" value="SAM-dependent_MTases_sf"/>
</dbReference>
<dbReference type="GO" id="GO:0003723">
    <property type="term" value="F:RNA binding"/>
    <property type="evidence" value="ECO:0007669"/>
    <property type="project" value="UniProtKB-UniRule"/>
</dbReference>
<dbReference type="InterPro" id="IPR035926">
    <property type="entry name" value="NusB-like_sf"/>
</dbReference>
<keyword evidence="8" id="KW-1185">Reference proteome</keyword>
<evidence type="ECO:0000313" key="8">
    <source>
        <dbReference type="Proteomes" id="UP000067243"/>
    </source>
</evidence>
<feature type="binding site" evidence="5">
    <location>
        <position position="274"/>
    </location>
    <ligand>
        <name>S-adenosyl-L-methionine</name>
        <dbReference type="ChEBI" id="CHEBI:59789"/>
    </ligand>
</feature>
<dbReference type="InterPro" id="IPR049560">
    <property type="entry name" value="MeTrfase_RsmB-F_NOP2_cat"/>
</dbReference>
<evidence type="ECO:0000256" key="2">
    <source>
        <dbReference type="ARBA" id="ARBA00022679"/>
    </source>
</evidence>
<dbReference type="OrthoDB" id="9810297at2"/>
<dbReference type="PANTHER" id="PTHR22807">
    <property type="entry name" value="NOP2 YEAST -RELATED NOL1/NOP2/FMU SUN DOMAIN-CONTAINING"/>
    <property type="match status" value="1"/>
</dbReference>
<dbReference type="PATRIC" id="fig|216946.3.peg.176"/>
<protein>
    <submittedName>
        <fullName evidence="7">RNA-binding Sun protein</fullName>
    </submittedName>
</protein>
<dbReference type="EMBL" id="CP012328">
    <property type="protein sequence ID" value="AKU79424.1"/>
    <property type="molecule type" value="Genomic_DNA"/>
</dbReference>
<evidence type="ECO:0000256" key="4">
    <source>
        <dbReference type="ARBA" id="ARBA00022884"/>
    </source>
</evidence>
<dbReference type="GO" id="GO:0001510">
    <property type="term" value="P:RNA methylation"/>
    <property type="evidence" value="ECO:0007669"/>
    <property type="project" value="InterPro"/>
</dbReference>
<proteinExistence type="inferred from homology"/>
<accession>A0A0K1P5G9</accession>
<dbReference type="InterPro" id="IPR023267">
    <property type="entry name" value="RCMT"/>
</dbReference>
<feature type="binding site" evidence="5">
    <location>
        <position position="317"/>
    </location>
    <ligand>
        <name>S-adenosyl-L-methionine</name>
        <dbReference type="ChEBI" id="CHEBI:59789"/>
    </ligand>
</feature>
<dbReference type="SUPFAM" id="SSF53335">
    <property type="entry name" value="S-adenosyl-L-methionine-dependent methyltransferases"/>
    <property type="match status" value="1"/>
</dbReference>
<dbReference type="Gene3D" id="1.10.940.10">
    <property type="entry name" value="NusB-like"/>
    <property type="match status" value="1"/>
</dbReference>
<evidence type="ECO:0000259" key="6">
    <source>
        <dbReference type="PROSITE" id="PS51686"/>
    </source>
</evidence>
<feature type="active site" description="Nucleophile" evidence="5">
    <location>
        <position position="371"/>
    </location>
</feature>
<dbReference type="STRING" id="216946.STURO_v1c01760"/>
<dbReference type="InterPro" id="IPR006027">
    <property type="entry name" value="NusB_RsmB_TIM44"/>
</dbReference>
<sequence>MNARNLALNLLNEIIYNNKFSNKLLNKTKEKSNLSKSDIFFVFKLVYGVIQYKIYLEYVVNKLLKTEVKNKKIFIILLMALYQFKFLNSKGYFVVNESVLLAKKIDSNYAALVNAVVRKLENKELWIVNIKNKKNIIPLTKGIPFWLYDFIKKQYGQSIADDWLNDVNNNEHLYLRLNSEIMDEKHFLNNYKELLNAEKFELTKNFYKINNKIFETDLLKYGTVYLQDPLSGLACEVLNPKSNSKIIDMCCAPGGKLSYLYNLTKGTSKIVGIEKNLSKKNILYKNLERQNIKNVEIFFIDALEYDSKELFNYVLLDAPCSGFGVIKNKPEIRLKKHNKNSFVELYNIQGKLLEKAYSMLDVNGELVYSTCTINKNENEYQINKFLNNHKDLKKTYEKQFFGYEYNTNGFYICKLIKT</sequence>
<dbReference type="GO" id="GO:0006355">
    <property type="term" value="P:regulation of DNA-templated transcription"/>
    <property type="evidence" value="ECO:0007669"/>
    <property type="project" value="InterPro"/>
</dbReference>
<feature type="domain" description="SAM-dependent MTase RsmB/NOP-type" evidence="6">
    <location>
        <begin position="150"/>
        <end position="418"/>
    </location>
</feature>
<organism evidence="7 8">
    <name type="scientific">Spiroplasma turonicum</name>
    <dbReference type="NCBI Taxonomy" id="216946"/>
    <lineage>
        <taxon>Bacteria</taxon>
        <taxon>Bacillati</taxon>
        <taxon>Mycoplasmatota</taxon>
        <taxon>Mollicutes</taxon>
        <taxon>Entomoplasmatales</taxon>
        <taxon>Spiroplasmataceae</taxon>
        <taxon>Spiroplasma</taxon>
    </lineage>
</organism>
<dbReference type="InterPro" id="IPR001678">
    <property type="entry name" value="MeTrfase_RsmB-F_NOP2_dom"/>
</dbReference>
<keyword evidence="3 5" id="KW-0949">S-adenosyl-L-methionine</keyword>
<dbReference type="PROSITE" id="PS51686">
    <property type="entry name" value="SAM_MT_RSMB_NOP"/>
    <property type="match status" value="1"/>
</dbReference>